<dbReference type="PANTHER" id="PTHR11785">
    <property type="entry name" value="AMINO ACID TRANSPORTER"/>
    <property type="match status" value="1"/>
</dbReference>
<dbReference type="FunFam" id="1.20.1740.10:FF:000058">
    <property type="entry name" value="Amino Acid Transporter"/>
    <property type="match status" value="1"/>
</dbReference>
<feature type="transmembrane region" description="Helical" evidence="5">
    <location>
        <begin position="445"/>
        <end position="466"/>
    </location>
</feature>
<dbReference type="PANTHER" id="PTHR11785:SF502">
    <property type="entry name" value="AMINO ACID TRANSPORTER"/>
    <property type="match status" value="1"/>
</dbReference>
<evidence type="ECO:0000256" key="4">
    <source>
        <dbReference type="ARBA" id="ARBA00023136"/>
    </source>
</evidence>
<dbReference type="STRING" id="34508.A0A4U5PAQ6"/>
<feature type="transmembrane region" description="Helical" evidence="5">
    <location>
        <begin position="342"/>
        <end position="368"/>
    </location>
</feature>
<dbReference type="EMBL" id="AZBU02000002">
    <property type="protein sequence ID" value="TKR93034.1"/>
    <property type="molecule type" value="Genomic_DNA"/>
</dbReference>
<feature type="transmembrane region" description="Helical" evidence="5">
    <location>
        <begin position="389"/>
        <end position="407"/>
    </location>
</feature>
<dbReference type="Pfam" id="PF13520">
    <property type="entry name" value="AA_permease_2"/>
    <property type="match status" value="1"/>
</dbReference>
<dbReference type="InterPro" id="IPR050598">
    <property type="entry name" value="AminoAcid_Transporter"/>
</dbReference>
<evidence type="ECO:0000256" key="3">
    <source>
        <dbReference type="ARBA" id="ARBA00022989"/>
    </source>
</evidence>
<dbReference type="GO" id="GO:0016020">
    <property type="term" value="C:membrane"/>
    <property type="evidence" value="ECO:0007669"/>
    <property type="project" value="UniProtKB-SubCell"/>
</dbReference>
<keyword evidence="7" id="KW-1185">Reference proteome</keyword>
<sequence length="545" mass="59886">MAVFYGLRKSESTKLIHRSRGNLCDCGLPSDVVIASNSAAAPKMAEKPSERTPVIADEKKQKMGFLSATSYVIGNIIGSGIFITPTSIVQHTNSVGLSLIVWAVCAGISLLGSICFIELGTAISDPGCDFAYVCYVKWFSVAFSFMWVSVLFTYPACAAVQALTFGQYLVQGIAPIWAVPPEYVVLTEKSLAFVILILITWMNWYALDKFATKFQIVVTFAKLLSMAVIICAGFYLLIFKGWSHNFERPMEGSNFAPGNLVMAFYGGLWSYAGWDILNYGTPEIHKPKRTLPLALIIGLVVVGAVFVLINVSYFVVIDVEEMKNSNAVAALFSQKALGSFSYAIPFMISVLLMGSLNSNIFCSSRFMFAAARQGHLPPALSCMNIESGCPRAAILAQTVITVIFLFFDTSSLINYVTFVLWAQKAVTMVALLFMRYKDIPVNKDVIRVPILFSVIFLIVCVLLTVVPLVEEFVTTVIGFAFVFSGVLIYYIFVKYNKSQTLNNLKDAFNKKSTGLTCRVLSSQVDLKADYKEASQSDPSSHGSNE</sequence>
<protein>
    <recommendedName>
        <fullName evidence="8">Amino acid permease/ SLC12A domain-containing protein</fullName>
    </recommendedName>
</protein>
<feature type="transmembrane region" description="Helical" evidence="5">
    <location>
        <begin position="291"/>
        <end position="316"/>
    </location>
</feature>
<evidence type="ECO:0000256" key="2">
    <source>
        <dbReference type="ARBA" id="ARBA00022692"/>
    </source>
</evidence>
<evidence type="ECO:0000256" key="1">
    <source>
        <dbReference type="ARBA" id="ARBA00004141"/>
    </source>
</evidence>
<evidence type="ECO:0000313" key="6">
    <source>
        <dbReference type="EMBL" id="TKR93034.1"/>
    </source>
</evidence>
<evidence type="ECO:0008006" key="8">
    <source>
        <dbReference type="Google" id="ProtNLM"/>
    </source>
</evidence>
<evidence type="ECO:0000256" key="5">
    <source>
        <dbReference type="SAM" id="Phobius"/>
    </source>
</evidence>
<feature type="transmembrane region" description="Helical" evidence="5">
    <location>
        <begin position="216"/>
        <end position="238"/>
    </location>
</feature>
<proteinExistence type="predicted"/>
<dbReference type="InterPro" id="IPR002293">
    <property type="entry name" value="AA/rel_permease1"/>
</dbReference>
<feature type="transmembrane region" description="Helical" evidence="5">
    <location>
        <begin position="65"/>
        <end position="83"/>
    </location>
</feature>
<keyword evidence="3 5" id="KW-1133">Transmembrane helix</keyword>
<organism evidence="6 7">
    <name type="scientific">Steinernema carpocapsae</name>
    <name type="common">Entomopathogenic nematode</name>
    <dbReference type="NCBI Taxonomy" id="34508"/>
    <lineage>
        <taxon>Eukaryota</taxon>
        <taxon>Metazoa</taxon>
        <taxon>Ecdysozoa</taxon>
        <taxon>Nematoda</taxon>
        <taxon>Chromadorea</taxon>
        <taxon>Rhabditida</taxon>
        <taxon>Tylenchina</taxon>
        <taxon>Panagrolaimomorpha</taxon>
        <taxon>Strongyloidoidea</taxon>
        <taxon>Steinernematidae</taxon>
        <taxon>Steinernema</taxon>
    </lineage>
</organism>
<dbReference type="OrthoDB" id="10062876at2759"/>
<comment type="subcellular location">
    <subcellularLocation>
        <location evidence="1">Membrane</location>
        <topology evidence="1">Multi-pass membrane protein</topology>
    </subcellularLocation>
</comment>
<feature type="transmembrane region" description="Helical" evidence="5">
    <location>
        <begin position="138"/>
        <end position="163"/>
    </location>
</feature>
<gene>
    <name evidence="6" type="ORF">L596_007567</name>
</gene>
<evidence type="ECO:0000313" key="7">
    <source>
        <dbReference type="Proteomes" id="UP000298663"/>
    </source>
</evidence>
<reference evidence="6 7" key="2">
    <citation type="journal article" date="2019" name="G3 (Bethesda)">
        <title>Hybrid Assembly of the Genome of the Entomopathogenic Nematode Steinernema carpocapsae Identifies the X-Chromosome.</title>
        <authorList>
            <person name="Serra L."/>
            <person name="Macchietto M."/>
            <person name="Macias-Munoz A."/>
            <person name="McGill C.J."/>
            <person name="Rodriguez I.M."/>
            <person name="Rodriguez B."/>
            <person name="Murad R."/>
            <person name="Mortazavi A."/>
        </authorList>
    </citation>
    <scope>NUCLEOTIDE SEQUENCE [LARGE SCALE GENOMIC DNA]</scope>
    <source>
        <strain evidence="6 7">ALL</strain>
    </source>
</reference>
<keyword evidence="4 5" id="KW-0472">Membrane</keyword>
<dbReference type="Gene3D" id="1.20.1740.10">
    <property type="entry name" value="Amino acid/polyamine transporter I"/>
    <property type="match status" value="1"/>
</dbReference>
<feature type="transmembrane region" description="Helical" evidence="5">
    <location>
        <begin position="95"/>
        <end position="117"/>
    </location>
</feature>
<dbReference type="GO" id="GO:0015179">
    <property type="term" value="F:L-amino acid transmembrane transporter activity"/>
    <property type="evidence" value="ECO:0007669"/>
    <property type="project" value="TreeGrafter"/>
</dbReference>
<reference evidence="6 7" key="1">
    <citation type="journal article" date="2015" name="Genome Biol.">
        <title>Comparative genomics of Steinernema reveals deeply conserved gene regulatory networks.</title>
        <authorList>
            <person name="Dillman A.R."/>
            <person name="Macchietto M."/>
            <person name="Porter C.F."/>
            <person name="Rogers A."/>
            <person name="Williams B."/>
            <person name="Antoshechkin I."/>
            <person name="Lee M.M."/>
            <person name="Goodwin Z."/>
            <person name="Lu X."/>
            <person name="Lewis E.E."/>
            <person name="Goodrich-Blair H."/>
            <person name="Stock S.P."/>
            <person name="Adams B.J."/>
            <person name="Sternberg P.W."/>
            <person name="Mortazavi A."/>
        </authorList>
    </citation>
    <scope>NUCLEOTIDE SEQUENCE [LARGE SCALE GENOMIC DNA]</scope>
    <source>
        <strain evidence="6 7">ALL</strain>
    </source>
</reference>
<feature type="transmembrane region" description="Helical" evidence="5">
    <location>
        <begin position="258"/>
        <end position="279"/>
    </location>
</feature>
<accession>A0A4U5PAQ6</accession>
<name>A0A4U5PAQ6_STECR</name>
<feature type="transmembrane region" description="Helical" evidence="5">
    <location>
        <begin position="413"/>
        <end position="433"/>
    </location>
</feature>
<comment type="caution">
    <text evidence="6">The sequence shown here is derived from an EMBL/GenBank/DDBJ whole genome shotgun (WGS) entry which is preliminary data.</text>
</comment>
<feature type="transmembrane region" description="Helical" evidence="5">
    <location>
        <begin position="472"/>
        <end position="492"/>
    </location>
</feature>
<dbReference type="Proteomes" id="UP000298663">
    <property type="component" value="Unassembled WGS sequence"/>
</dbReference>
<dbReference type="PIRSF" id="PIRSF006060">
    <property type="entry name" value="AA_transporter"/>
    <property type="match status" value="1"/>
</dbReference>
<feature type="transmembrane region" description="Helical" evidence="5">
    <location>
        <begin position="183"/>
        <end position="204"/>
    </location>
</feature>
<dbReference type="AlphaFoldDB" id="A0A4U5PAQ6"/>
<keyword evidence="2 5" id="KW-0812">Transmembrane</keyword>